<reference evidence="3" key="1">
    <citation type="submission" date="2018-01" db="EMBL/GenBank/DDBJ databases">
        <title>An insight into the sialome of Amazonian anophelines.</title>
        <authorList>
            <person name="Ribeiro J.M."/>
            <person name="Scarpassa V."/>
            <person name="Calvo E."/>
        </authorList>
    </citation>
    <scope>NUCLEOTIDE SEQUENCE</scope>
    <source>
        <tissue evidence="3">Salivary glands</tissue>
    </source>
</reference>
<feature type="region of interest" description="Disordered" evidence="1">
    <location>
        <begin position="115"/>
        <end position="135"/>
    </location>
</feature>
<evidence type="ECO:0000256" key="2">
    <source>
        <dbReference type="SAM" id="Phobius"/>
    </source>
</evidence>
<keyword evidence="2" id="KW-0812">Transmembrane</keyword>
<dbReference type="AlphaFoldDB" id="A0A2M3ZT26"/>
<sequence>MHDRHSLYGGPSFLSCLLYLRGIIATSVAYLSRSCSLVCLKTLHLFDICIVIRRGYALFSAPALLSLPISLSLDALFALQNAWRATRRYTTANKYIPPLAREGKEEGNAHQVAVLSPLSPPPIHSLRRSRSRLTT</sequence>
<feature type="transmembrane region" description="Helical" evidence="2">
    <location>
        <begin position="62"/>
        <end position="79"/>
    </location>
</feature>
<evidence type="ECO:0000313" key="3">
    <source>
        <dbReference type="EMBL" id="MBW31716.1"/>
    </source>
</evidence>
<name>A0A2M3ZT26_9DIPT</name>
<keyword evidence="2" id="KW-1133">Transmembrane helix</keyword>
<dbReference type="PROSITE" id="PS51257">
    <property type="entry name" value="PROKAR_LIPOPROTEIN"/>
    <property type="match status" value="1"/>
</dbReference>
<evidence type="ECO:0000256" key="1">
    <source>
        <dbReference type="SAM" id="MobiDB-lite"/>
    </source>
</evidence>
<proteinExistence type="predicted"/>
<accession>A0A2M3ZT26</accession>
<organism evidence="3">
    <name type="scientific">Anopheles braziliensis</name>
    <dbReference type="NCBI Taxonomy" id="58242"/>
    <lineage>
        <taxon>Eukaryota</taxon>
        <taxon>Metazoa</taxon>
        <taxon>Ecdysozoa</taxon>
        <taxon>Arthropoda</taxon>
        <taxon>Hexapoda</taxon>
        <taxon>Insecta</taxon>
        <taxon>Pterygota</taxon>
        <taxon>Neoptera</taxon>
        <taxon>Endopterygota</taxon>
        <taxon>Diptera</taxon>
        <taxon>Nematocera</taxon>
        <taxon>Culicoidea</taxon>
        <taxon>Culicidae</taxon>
        <taxon>Anophelinae</taxon>
        <taxon>Anopheles</taxon>
    </lineage>
</organism>
<feature type="compositionally biased region" description="Basic residues" evidence="1">
    <location>
        <begin position="125"/>
        <end position="135"/>
    </location>
</feature>
<protein>
    <submittedName>
        <fullName evidence="3">Putative secreted peptide</fullName>
    </submittedName>
</protein>
<feature type="transmembrane region" description="Helical" evidence="2">
    <location>
        <begin position="12"/>
        <end position="31"/>
    </location>
</feature>
<dbReference type="EMBL" id="GGFM01010965">
    <property type="protein sequence ID" value="MBW31716.1"/>
    <property type="molecule type" value="Transcribed_RNA"/>
</dbReference>
<keyword evidence="2" id="KW-0472">Membrane</keyword>